<gene>
    <name evidence="3" type="ORF">HETIRDRAFT_165142</name>
</gene>
<dbReference type="OrthoDB" id="3352408at2759"/>
<dbReference type="Gene3D" id="1.20.1110.10">
    <property type="entry name" value="Calcium-transporting ATPase, transmembrane domain"/>
    <property type="match status" value="1"/>
</dbReference>
<dbReference type="InterPro" id="IPR023298">
    <property type="entry name" value="ATPase_P-typ_TM_dom_sf"/>
</dbReference>
<keyword evidence="1" id="KW-0812">Transmembrane</keyword>
<dbReference type="KEGG" id="hir:HETIRDRAFT_165142"/>
<dbReference type="InterPro" id="IPR006068">
    <property type="entry name" value="ATPase_P-typ_cation-transptr_C"/>
</dbReference>
<dbReference type="Proteomes" id="UP000030671">
    <property type="component" value="Unassembled WGS sequence"/>
</dbReference>
<feature type="domain" description="Cation-transporting P-type ATPase C-terminal" evidence="2">
    <location>
        <begin position="2"/>
        <end position="59"/>
    </location>
</feature>
<protein>
    <submittedName>
        <fullName evidence="3">Ca2+ transporting ATPase</fullName>
    </submittedName>
</protein>
<keyword evidence="4" id="KW-1185">Reference proteome</keyword>
<feature type="transmembrane region" description="Helical" evidence="1">
    <location>
        <begin position="7"/>
        <end position="24"/>
    </location>
</feature>
<keyword evidence="1" id="KW-1133">Transmembrane helix</keyword>
<name>W4JP07_HETIT</name>
<proteinExistence type="predicted"/>
<reference evidence="3 4" key="1">
    <citation type="journal article" date="2012" name="New Phytol.">
        <title>Insight into trade-off between wood decay and parasitism from the genome of a fungal forest pathogen.</title>
        <authorList>
            <person name="Olson A."/>
            <person name="Aerts A."/>
            <person name="Asiegbu F."/>
            <person name="Belbahri L."/>
            <person name="Bouzid O."/>
            <person name="Broberg A."/>
            <person name="Canback B."/>
            <person name="Coutinho P.M."/>
            <person name="Cullen D."/>
            <person name="Dalman K."/>
            <person name="Deflorio G."/>
            <person name="van Diepen L.T."/>
            <person name="Dunand C."/>
            <person name="Duplessis S."/>
            <person name="Durling M."/>
            <person name="Gonthier P."/>
            <person name="Grimwood J."/>
            <person name="Fossdal C.G."/>
            <person name="Hansson D."/>
            <person name="Henrissat B."/>
            <person name="Hietala A."/>
            <person name="Himmelstrand K."/>
            <person name="Hoffmeister D."/>
            <person name="Hogberg N."/>
            <person name="James T.Y."/>
            <person name="Karlsson M."/>
            <person name="Kohler A."/>
            <person name="Kues U."/>
            <person name="Lee Y.H."/>
            <person name="Lin Y.C."/>
            <person name="Lind M."/>
            <person name="Lindquist E."/>
            <person name="Lombard V."/>
            <person name="Lucas S."/>
            <person name="Lunden K."/>
            <person name="Morin E."/>
            <person name="Murat C."/>
            <person name="Park J."/>
            <person name="Raffaello T."/>
            <person name="Rouze P."/>
            <person name="Salamov A."/>
            <person name="Schmutz J."/>
            <person name="Solheim H."/>
            <person name="Stahlberg J."/>
            <person name="Velez H."/>
            <person name="de Vries R.P."/>
            <person name="Wiebenga A."/>
            <person name="Woodward S."/>
            <person name="Yakovlev I."/>
            <person name="Garbelotto M."/>
            <person name="Martin F."/>
            <person name="Grigoriev I.V."/>
            <person name="Stenlid J."/>
        </authorList>
    </citation>
    <scope>NUCLEOTIDE SEQUENCE [LARGE SCALE GENOMIC DNA]</scope>
    <source>
        <strain evidence="3 4">TC 32-1</strain>
    </source>
</reference>
<evidence type="ECO:0000259" key="2">
    <source>
        <dbReference type="Pfam" id="PF00689"/>
    </source>
</evidence>
<keyword evidence="1" id="KW-0472">Membrane</keyword>
<evidence type="ECO:0000256" key="1">
    <source>
        <dbReference type="SAM" id="Phobius"/>
    </source>
</evidence>
<dbReference type="STRING" id="747525.W4JP07"/>
<accession>W4JP07</accession>
<evidence type="ECO:0000313" key="4">
    <source>
        <dbReference type="Proteomes" id="UP000030671"/>
    </source>
</evidence>
<dbReference type="SUPFAM" id="SSF81665">
    <property type="entry name" value="Calcium ATPase, transmembrane domain M"/>
    <property type="match status" value="1"/>
</dbReference>
<dbReference type="Pfam" id="PF00689">
    <property type="entry name" value="Cation_ATPase_C"/>
    <property type="match status" value="1"/>
</dbReference>
<dbReference type="GeneID" id="20667965"/>
<evidence type="ECO:0000313" key="3">
    <source>
        <dbReference type="EMBL" id="ETW74621.1"/>
    </source>
</evidence>
<organism evidence="3 4">
    <name type="scientific">Heterobasidion irregulare (strain TC 32-1)</name>
    <dbReference type="NCBI Taxonomy" id="747525"/>
    <lineage>
        <taxon>Eukaryota</taxon>
        <taxon>Fungi</taxon>
        <taxon>Dikarya</taxon>
        <taxon>Basidiomycota</taxon>
        <taxon>Agaricomycotina</taxon>
        <taxon>Agaricomycetes</taxon>
        <taxon>Russulales</taxon>
        <taxon>Bondarzewiaceae</taxon>
        <taxon>Heterobasidion</taxon>
        <taxon>Heterobasidion annosum species complex</taxon>
    </lineage>
</organism>
<dbReference type="RefSeq" id="XP_009553121.1">
    <property type="nucleotide sequence ID" value="XM_009554826.1"/>
</dbReference>
<dbReference type="InParanoid" id="W4JP07"/>
<sequence length="107" mass="11789">MTQNRMLLGTVSVSFFTQLALVYVPLMQAVFQTEALPANDLCLLLGLAGSSMALHEGRRRYERSLNAAESWASTLLRKRAQSGVIGAWIDRYQAAGTIQKSRNLSIS</sequence>
<dbReference type="AlphaFoldDB" id="W4JP07"/>
<dbReference type="EMBL" id="KI925467">
    <property type="protein sequence ID" value="ETW74621.1"/>
    <property type="molecule type" value="Genomic_DNA"/>
</dbReference>
<dbReference type="HOGENOM" id="CLU_2210406_0_0_1"/>